<evidence type="ECO:0000256" key="8">
    <source>
        <dbReference type="ARBA" id="ARBA00022729"/>
    </source>
</evidence>
<evidence type="ECO:0000313" key="23">
    <source>
        <dbReference type="Proteomes" id="UP001652623"/>
    </source>
</evidence>
<evidence type="ECO:0000256" key="15">
    <source>
        <dbReference type="ARBA" id="ARBA00023170"/>
    </source>
</evidence>
<evidence type="ECO:0000256" key="4">
    <source>
        <dbReference type="ARBA" id="ARBA00022553"/>
    </source>
</evidence>
<evidence type="ECO:0000256" key="18">
    <source>
        <dbReference type="PROSITE-ProRule" id="PRU10141"/>
    </source>
</evidence>
<dbReference type="GO" id="GO:0005524">
    <property type="term" value="F:ATP binding"/>
    <property type="evidence" value="ECO:0007669"/>
    <property type="project" value="UniProtKB-UniRule"/>
</dbReference>
<dbReference type="GO" id="GO:0004674">
    <property type="term" value="F:protein serine/threonine kinase activity"/>
    <property type="evidence" value="ECO:0007669"/>
    <property type="project" value="UniProtKB-KW"/>
</dbReference>
<gene>
    <name evidence="24 25" type="primary">LOC107404385</name>
    <name evidence="26 27 28 29 30" type="synonym">LOC107404820</name>
</gene>
<evidence type="ECO:0000256" key="7">
    <source>
        <dbReference type="ARBA" id="ARBA00022692"/>
    </source>
</evidence>
<keyword evidence="9" id="KW-0677">Repeat</keyword>
<keyword evidence="23" id="KW-1185">Reference proteome</keyword>
<dbReference type="SMART" id="SM00220">
    <property type="entry name" value="S_TKc"/>
    <property type="match status" value="1"/>
</dbReference>
<evidence type="ECO:0000259" key="22">
    <source>
        <dbReference type="PROSITE" id="PS50011"/>
    </source>
</evidence>
<dbReference type="FunFam" id="1.10.510.10:FF:000146">
    <property type="entry name" value="LRR receptor-like serine/threonine-protein kinase IOS1"/>
    <property type="match status" value="1"/>
</dbReference>
<dbReference type="AlphaFoldDB" id="A0A6P3YXX4"/>
<comment type="subcellular location">
    <subcellularLocation>
        <location evidence="1">Membrane</location>
        <topology evidence="1">Single-pass membrane protein</topology>
    </subcellularLocation>
</comment>
<dbReference type="InterPro" id="IPR008271">
    <property type="entry name" value="Ser/Thr_kinase_AS"/>
</dbReference>
<keyword evidence="8 21" id="KW-0732">Signal</keyword>
<feature type="compositionally biased region" description="Basic and acidic residues" evidence="19">
    <location>
        <begin position="843"/>
        <end position="854"/>
    </location>
</feature>
<dbReference type="RefSeq" id="XP_060672328.1">
    <property type="nucleotide sequence ID" value="XM_060816345.1"/>
</dbReference>
<dbReference type="PANTHER" id="PTHR45631:SF202">
    <property type="entry name" value="SENESCENCE-INDUCED RECEPTOR-LIKE SERINE_THREONINE-PROTEIN KINASE"/>
    <property type="match status" value="1"/>
</dbReference>
<evidence type="ECO:0000256" key="9">
    <source>
        <dbReference type="ARBA" id="ARBA00022737"/>
    </source>
</evidence>
<dbReference type="InterPro" id="IPR001611">
    <property type="entry name" value="Leu-rich_rpt"/>
</dbReference>
<evidence type="ECO:0000256" key="12">
    <source>
        <dbReference type="ARBA" id="ARBA00022840"/>
    </source>
</evidence>
<sequence length="862" mass="97758">MLRTFKHFFFALLGVFALHVTLAQDQEGFISIDCGRPYNSSYTEKKTQLIYVPDTNLIDSGESHSILSEYKDDYQQQLWYLRSFPQGIRNCYKINNIRNGTKYLIRASFLYGNYDGQDTAPGFDLYLGSNFWDSIKLKDAANSLEKEIIHVLVQNYLHVCLVNRGFGTPIISAIELRPLNLSYYKAQTGSLALVNRFDTGSDNPYRYPYDVHDRFWYLYNSNDNWLNISTSLPVESDDDTFQLPSDVMSTAVTPKRANDPLEFWLPDDDNTTQYYVYMHFAEVQKLQPNESREFTVSHDGELFKPRSPDYLQSTTVYSSTGLTGGQLFKISKTANSTLPPILNAFEVYAVKEFLQSETLDRDADAMTKLKSSYGIKKNSWQGDPCTRGYLWDGLNCSYAGYDPPTIIYLNLSSSGLTGEIPHFISNLSNIQILDLSNNSFTGIVPEFLSWLPELTALHLEKNNFTGSLPVGLLQKSKDGLLSISMDENQDPCAMSLSCKKKKNKINNFVIPIVASVGGIFVLLLTASAIRWGLKRKQRDTKSLSQNGPLESVKRQFTYNEIAEITNNFDKSIGKGSFGTVYRGKLGNTQVAVKMLSESSVQGYREFLTEVQLLMRVHHRNLTSLVGYCNAETSLGLMYEYMAKGNLQEVLSGKSTSETLNWEDRLRITMEAAQGLEYLHYGCRPPIIHRDVKTTNILLDKYMLAKLSDFGISKTFPTDTRTHMTTEVVGTPGYLDPEYYRSYRLNEKSDVYSFGVVMLEIITGRPPFLHKFQEKIHISDWVTFMLERGDMTSIVDARLEGNFDTSSAWKAMEIAMNCVSSKPTQRPTMNQVVAELKECLATRNDNAHTESRENSIELSPSAR</sequence>
<dbReference type="InterPro" id="IPR017441">
    <property type="entry name" value="Protein_kinase_ATP_BS"/>
</dbReference>
<accession>A0A6P3YXX4</accession>
<keyword evidence="10 18" id="KW-0547">Nucleotide-binding</keyword>
<dbReference type="KEGG" id="zju:107404820"/>
<dbReference type="SUPFAM" id="SSF56112">
    <property type="entry name" value="Protein kinase-like (PK-like)"/>
    <property type="match status" value="1"/>
</dbReference>
<dbReference type="PROSITE" id="PS50011">
    <property type="entry name" value="PROTEIN_KINASE_DOM"/>
    <property type="match status" value="1"/>
</dbReference>
<dbReference type="Gene3D" id="3.80.10.10">
    <property type="entry name" value="Ribonuclease Inhibitor"/>
    <property type="match status" value="1"/>
</dbReference>
<proteinExistence type="predicted"/>
<feature type="domain" description="Protein kinase" evidence="22">
    <location>
        <begin position="566"/>
        <end position="839"/>
    </location>
</feature>
<feature type="signal peptide" evidence="21">
    <location>
        <begin position="1"/>
        <end position="23"/>
    </location>
</feature>
<dbReference type="SUPFAM" id="SSF52058">
    <property type="entry name" value="L domain-like"/>
    <property type="match status" value="1"/>
</dbReference>
<evidence type="ECO:0000256" key="13">
    <source>
        <dbReference type="ARBA" id="ARBA00022989"/>
    </source>
</evidence>
<evidence type="ECO:0000256" key="17">
    <source>
        <dbReference type="ARBA" id="ARBA00048679"/>
    </source>
</evidence>
<keyword evidence="11 24" id="KW-0418">Kinase</keyword>
<evidence type="ECO:0000256" key="14">
    <source>
        <dbReference type="ARBA" id="ARBA00023136"/>
    </source>
</evidence>
<dbReference type="InterPro" id="IPR000719">
    <property type="entry name" value="Prot_kinase_dom"/>
</dbReference>
<comment type="catalytic activity">
    <reaction evidence="16">
        <text>L-threonyl-[protein] + ATP = O-phospho-L-threonyl-[protein] + ADP + H(+)</text>
        <dbReference type="Rhea" id="RHEA:46608"/>
        <dbReference type="Rhea" id="RHEA-COMP:11060"/>
        <dbReference type="Rhea" id="RHEA-COMP:11605"/>
        <dbReference type="ChEBI" id="CHEBI:15378"/>
        <dbReference type="ChEBI" id="CHEBI:30013"/>
        <dbReference type="ChEBI" id="CHEBI:30616"/>
        <dbReference type="ChEBI" id="CHEBI:61977"/>
        <dbReference type="ChEBI" id="CHEBI:456216"/>
        <dbReference type="EC" id="2.7.11.1"/>
    </reaction>
</comment>
<evidence type="ECO:0000256" key="3">
    <source>
        <dbReference type="ARBA" id="ARBA00022527"/>
    </source>
</evidence>
<organism evidence="25">
    <name type="scientific">Ziziphus jujuba</name>
    <name type="common">Chinese jujube</name>
    <name type="synonym">Ziziphus sativa</name>
    <dbReference type="NCBI Taxonomy" id="326968"/>
    <lineage>
        <taxon>Eukaryota</taxon>
        <taxon>Viridiplantae</taxon>
        <taxon>Streptophyta</taxon>
        <taxon>Embryophyta</taxon>
        <taxon>Tracheophyta</taxon>
        <taxon>Spermatophyta</taxon>
        <taxon>Magnoliopsida</taxon>
        <taxon>eudicotyledons</taxon>
        <taxon>Gunneridae</taxon>
        <taxon>Pentapetalae</taxon>
        <taxon>rosids</taxon>
        <taxon>fabids</taxon>
        <taxon>Rosales</taxon>
        <taxon>Rhamnaceae</taxon>
        <taxon>Paliureae</taxon>
        <taxon>Ziziphus</taxon>
    </lineage>
</organism>
<evidence type="ECO:0000313" key="25">
    <source>
        <dbReference type="RefSeq" id="XP_015866820.1"/>
    </source>
</evidence>
<dbReference type="InterPro" id="IPR024788">
    <property type="entry name" value="Malectin-like_Carb-bd_dom"/>
</dbReference>
<evidence type="ECO:0000256" key="20">
    <source>
        <dbReference type="SAM" id="Phobius"/>
    </source>
</evidence>
<reference evidence="24 25" key="1">
    <citation type="submission" date="2022-04" db="UniProtKB">
        <authorList>
            <consortium name="RefSeq"/>
        </authorList>
    </citation>
    <scope>IDENTIFICATION</scope>
    <source>
        <tissue evidence="24 25">In vitro plantlets</tissue>
        <tissue evidence="28 29">Seedling</tissue>
    </source>
</reference>
<evidence type="ECO:0000256" key="10">
    <source>
        <dbReference type="ARBA" id="ARBA00022741"/>
    </source>
</evidence>
<keyword evidence="12 18" id="KW-0067">ATP-binding</keyword>
<dbReference type="GO" id="GO:0016020">
    <property type="term" value="C:membrane"/>
    <property type="evidence" value="ECO:0007669"/>
    <property type="project" value="UniProtKB-SubCell"/>
</dbReference>
<dbReference type="FunFam" id="3.30.200.20:FF:000394">
    <property type="entry name" value="Leucine-rich repeat receptor-like protein kinase"/>
    <property type="match status" value="1"/>
</dbReference>
<dbReference type="Gene3D" id="1.10.510.10">
    <property type="entry name" value="Transferase(Phosphotransferase) domain 1"/>
    <property type="match status" value="1"/>
</dbReference>
<keyword evidence="13 20" id="KW-1133">Transmembrane helix</keyword>
<evidence type="ECO:0000256" key="2">
    <source>
        <dbReference type="ARBA" id="ARBA00012513"/>
    </source>
</evidence>
<evidence type="ECO:0000256" key="5">
    <source>
        <dbReference type="ARBA" id="ARBA00022614"/>
    </source>
</evidence>
<evidence type="ECO:0000313" key="30">
    <source>
        <dbReference type="RefSeq" id="XP_060672339.1"/>
    </source>
</evidence>
<name>A0A6P3YXX4_ZIZJJ</name>
<dbReference type="InterPro" id="IPR011009">
    <property type="entry name" value="Kinase-like_dom_sf"/>
</dbReference>
<protein>
    <recommendedName>
        <fullName evidence="2">non-specific serine/threonine protein kinase</fullName>
        <ecNumber evidence="2">2.7.11.1</ecNumber>
    </recommendedName>
</protein>
<dbReference type="EC" id="2.7.11.1" evidence="2"/>
<dbReference type="RefSeq" id="XP_015867308.1">
    <property type="nucleotide sequence ID" value="XM_016011822.2"/>
</dbReference>
<dbReference type="PROSITE" id="PS00107">
    <property type="entry name" value="PROTEIN_KINASE_ATP"/>
    <property type="match status" value="1"/>
</dbReference>
<evidence type="ECO:0000313" key="24">
    <source>
        <dbReference type="RefSeq" id="XP_015866818.1"/>
    </source>
</evidence>
<evidence type="ECO:0000313" key="29">
    <source>
        <dbReference type="RefSeq" id="XP_060672338.1"/>
    </source>
</evidence>
<comment type="catalytic activity">
    <reaction evidence="17">
        <text>L-seryl-[protein] + ATP = O-phospho-L-seryl-[protein] + ADP + H(+)</text>
        <dbReference type="Rhea" id="RHEA:17989"/>
        <dbReference type="Rhea" id="RHEA-COMP:9863"/>
        <dbReference type="Rhea" id="RHEA-COMP:11604"/>
        <dbReference type="ChEBI" id="CHEBI:15378"/>
        <dbReference type="ChEBI" id="CHEBI:29999"/>
        <dbReference type="ChEBI" id="CHEBI:30616"/>
        <dbReference type="ChEBI" id="CHEBI:83421"/>
        <dbReference type="ChEBI" id="CHEBI:456216"/>
        <dbReference type="EC" id="2.7.11.1"/>
    </reaction>
</comment>
<evidence type="ECO:0000313" key="26">
    <source>
        <dbReference type="RefSeq" id="XP_015867305.1"/>
    </source>
</evidence>
<dbReference type="Gene3D" id="3.30.200.20">
    <property type="entry name" value="Phosphorylase Kinase, domain 1"/>
    <property type="match status" value="1"/>
</dbReference>
<feature type="transmembrane region" description="Helical" evidence="20">
    <location>
        <begin position="508"/>
        <end position="533"/>
    </location>
</feature>
<evidence type="ECO:0000256" key="16">
    <source>
        <dbReference type="ARBA" id="ARBA00047899"/>
    </source>
</evidence>
<keyword evidence="15 24" id="KW-0675">Receptor</keyword>
<feature type="binding site" evidence="18">
    <location>
        <position position="593"/>
    </location>
    <ligand>
        <name>ATP</name>
        <dbReference type="ChEBI" id="CHEBI:30616"/>
    </ligand>
</feature>
<dbReference type="Pfam" id="PF12819">
    <property type="entry name" value="Malectin_like"/>
    <property type="match status" value="1"/>
</dbReference>
<dbReference type="GeneID" id="107404820"/>
<dbReference type="Proteomes" id="UP001652623">
    <property type="component" value="Chromosome 1"/>
</dbReference>
<dbReference type="Pfam" id="PF13855">
    <property type="entry name" value="LRR_8"/>
    <property type="match status" value="1"/>
</dbReference>
<dbReference type="Pfam" id="PF07714">
    <property type="entry name" value="PK_Tyr_Ser-Thr"/>
    <property type="match status" value="1"/>
</dbReference>
<dbReference type="InterPro" id="IPR032675">
    <property type="entry name" value="LRR_dom_sf"/>
</dbReference>
<dbReference type="RefSeq" id="XP_015866818.1">
    <property type="nucleotide sequence ID" value="XM_016011332.2"/>
</dbReference>
<dbReference type="RefSeq" id="XP_060672339.1">
    <property type="nucleotide sequence ID" value="XM_060816356.1"/>
</dbReference>
<feature type="region of interest" description="Disordered" evidence="19">
    <location>
        <begin position="843"/>
        <end position="862"/>
    </location>
</feature>
<keyword evidence="4" id="KW-0597">Phosphoprotein</keyword>
<evidence type="ECO:0000256" key="11">
    <source>
        <dbReference type="ARBA" id="ARBA00022777"/>
    </source>
</evidence>
<evidence type="ECO:0000256" key="1">
    <source>
        <dbReference type="ARBA" id="ARBA00004167"/>
    </source>
</evidence>
<keyword evidence="6" id="KW-0808">Transferase</keyword>
<keyword evidence="7 20" id="KW-0812">Transmembrane</keyword>
<evidence type="ECO:0000313" key="28">
    <source>
        <dbReference type="RefSeq" id="XP_060672328.1"/>
    </source>
</evidence>
<evidence type="ECO:0000313" key="27">
    <source>
        <dbReference type="RefSeq" id="XP_015867308.1"/>
    </source>
</evidence>
<dbReference type="FunFam" id="3.80.10.10:FF:000129">
    <property type="entry name" value="Leucine-rich repeat receptor-like kinase"/>
    <property type="match status" value="1"/>
</dbReference>
<evidence type="ECO:0000256" key="21">
    <source>
        <dbReference type="SAM" id="SignalP"/>
    </source>
</evidence>
<keyword evidence="5" id="KW-0433">Leucine-rich repeat</keyword>
<dbReference type="RefSeq" id="XP_015866820.1">
    <property type="nucleotide sequence ID" value="XM_016011334.2"/>
</dbReference>
<keyword evidence="14 20" id="KW-0472">Membrane</keyword>
<dbReference type="PANTHER" id="PTHR45631">
    <property type="entry name" value="OS07G0107800 PROTEIN-RELATED"/>
    <property type="match status" value="1"/>
</dbReference>
<evidence type="ECO:0000256" key="6">
    <source>
        <dbReference type="ARBA" id="ARBA00022679"/>
    </source>
</evidence>
<feature type="chain" id="PRO_5044646874" description="non-specific serine/threonine protein kinase" evidence="21">
    <location>
        <begin position="24"/>
        <end position="862"/>
    </location>
</feature>
<evidence type="ECO:0000256" key="19">
    <source>
        <dbReference type="SAM" id="MobiDB-lite"/>
    </source>
</evidence>
<dbReference type="CDD" id="cd14066">
    <property type="entry name" value="STKc_IRAK"/>
    <property type="match status" value="1"/>
</dbReference>
<dbReference type="RefSeq" id="XP_060672338.1">
    <property type="nucleotide sequence ID" value="XM_060816355.1"/>
</dbReference>
<dbReference type="PROSITE" id="PS00108">
    <property type="entry name" value="PROTEIN_KINASE_ST"/>
    <property type="match status" value="1"/>
</dbReference>
<dbReference type="RefSeq" id="XP_015867305.1">
    <property type="nucleotide sequence ID" value="XM_016011819.2"/>
</dbReference>
<keyword evidence="3" id="KW-0723">Serine/threonine-protein kinase</keyword>
<dbReference type="InterPro" id="IPR001245">
    <property type="entry name" value="Ser-Thr/Tyr_kinase_cat_dom"/>
</dbReference>